<dbReference type="InterPro" id="IPR045081">
    <property type="entry name" value="AN32"/>
</dbReference>
<evidence type="ECO:0000313" key="5">
    <source>
        <dbReference type="Proteomes" id="UP000688137"/>
    </source>
</evidence>
<dbReference type="GO" id="GO:0005634">
    <property type="term" value="C:nucleus"/>
    <property type="evidence" value="ECO:0007669"/>
    <property type="project" value="TreeGrafter"/>
</dbReference>
<evidence type="ECO:0000313" key="4">
    <source>
        <dbReference type="EMBL" id="CAD8108744.1"/>
    </source>
</evidence>
<evidence type="ECO:0000256" key="1">
    <source>
        <dbReference type="ARBA" id="ARBA00022614"/>
    </source>
</evidence>
<dbReference type="EMBL" id="CAJJDM010000142">
    <property type="protein sequence ID" value="CAD8108744.1"/>
    <property type="molecule type" value="Genomic_DNA"/>
</dbReference>
<keyword evidence="1" id="KW-0433">Leucine-rich repeat</keyword>
<dbReference type="PANTHER" id="PTHR11375:SF23">
    <property type="entry name" value="CHROMOSOME UNDETERMINED SCAFFOLD_118, WHOLE GENOME SHOTGUN SEQUENCE"/>
    <property type="match status" value="1"/>
</dbReference>
<gene>
    <name evidence="3" type="ORF">PPRIM_AZ9-3.1.T1380034</name>
    <name evidence="4" type="ORF">PPRIM_AZ9-3.1.T1380036</name>
</gene>
<organism evidence="3 5">
    <name type="scientific">Paramecium primaurelia</name>
    <dbReference type="NCBI Taxonomy" id="5886"/>
    <lineage>
        <taxon>Eukaryota</taxon>
        <taxon>Sar</taxon>
        <taxon>Alveolata</taxon>
        <taxon>Ciliophora</taxon>
        <taxon>Intramacronucleata</taxon>
        <taxon>Oligohymenophorea</taxon>
        <taxon>Peniculida</taxon>
        <taxon>Parameciidae</taxon>
        <taxon>Paramecium</taxon>
    </lineage>
</organism>
<keyword evidence="2" id="KW-0677">Repeat</keyword>
<comment type="caution">
    <text evidence="3">The sequence shown here is derived from an EMBL/GenBank/DDBJ whole genome shotgun (WGS) entry which is preliminary data.</text>
</comment>
<dbReference type="OMA" id="AKTMIKY"/>
<name>A0A8S1PZQ7_PARPR</name>
<proteinExistence type="predicted"/>
<evidence type="ECO:0000313" key="3">
    <source>
        <dbReference type="EMBL" id="CAD8108740.1"/>
    </source>
</evidence>
<dbReference type="AlphaFoldDB" id="A0A8S1PZQ7"/>
<dbReference type="Proteomes" id="UP000688137">
    <property type="component" value="Unassembled WGS sequence"/>
</dbReference>
<accession>A0A8S1PZQ7</accession>
<dbReference type="PANTHER" id="PTHR11375">
    <property type="entry name" value="ACIDIC LEUCINE-RICH NUCLEAR PHOSPHOPROTEIN 32"/>
    <property type="match status" value="1"/>
</dbReference>
<evidence type="ECO:0000256" key="2">
    <source>
        <dbReference type="ARBA" id="ARBA00022737"/>
    </source>
</evidence>
<sequence length="203" mass="23968">MKQALIFKHESPHVKADFHENDTKDPIKILQSIYDQYDAQFVEEIILEELEIPEITPELRDKLQEFPNVHSFGINRCGLQSLTNFPSFKHLVRFQADGNLIKAKQIGYLKKYTELRSISLICNQIDDPKIMIKYLKEMKITQLNLYGNPMQDYFKLFFDEIPSLIYLDNLQKTGAEVYYDYDDTNELSKQDGYICPNYKEYKS</sequence>
<dbReference type="GO" id="GO:0042393">
    <property type="term" value="F:histone binding"/>
    <property type="evidence" value="ECO:0007669"/>
    <property type="project" value="TreeGrafter"/>
</dbReference>
<protein>
    <submittedName>
        <fullName evidence="3">Uncharacterized protein</fullName>
    </submittedName>
</protein>
<keyword evidence="5" id="KW-1185">Reference proteome</keyword>
<dbReference type="EMBL" id="CAJJDM010000142">
    <property type="protein sequence ID" value="CAD8108740.1"/>
    <property type="molecule type" value="Genomic_DNA"/>
</dbReference>
<reference evidence="3" key="1">
    <citation type="submission" date="2021-01" db="EMBL/GenBank/DDBJ databases">
        <authorList>
            <consortium name="Genoscope - CEA"/>
            <person name="William W."/>
        </authorList>
    </citation>
    <scope>NUCLEOTIDE SEQUENCE</scope>
</reference>